<feature type="region of interest" description="Disordered" evidence="1">
    <location>
        <begin position="1"/>
        <end position="55"/>
    </location>
</feature>
<reference evidence="2" key="1">
    <citation type="submission" date="2021-01" db="EMBL/GenBank/DDBJ databases">
        <authorList>
            <consortium name="Genoscope - CEA"/>
            <person name="William W."/>
        </authorList>
    </citation>
    <scope>NUCLEOTIDE SEQUENCE</scope>
</reference>
<dbReference type="AlphaFoldDB" id="A0A816VYW2"/>
<evidence type="ECO:0000256" key="1">
    <source>
        <dbReference type="SAM" id="MobiDB-lite"/>
    </source>
</evidence>
<gene>
    <name evidence="2" type="ORF">DARMORV10_A03P66560.1</name>
</gene>
<protein>
    <submittedName>
        <fullName evidence="2">(rape) hypothetical protein</fullName>
    </submittedName>
</protein>
<dbReference type="Proteomes" id="UP001295469">
    <property type="component" value="Chromosome A03"/>
</dbReference>
<name>A0A816VYW2_BRANA</name>
<proteinExistence type="predicted"/>
<feature type="compositionally biased region" description="Basic and acidic residues" evidence="1">
    <location>
        <begin position="36"/>
        <end position="48"/>
    </location>
</feature>
<evidence type="ECO:0000313" key="2">
    <source>
        <dbReference type="EMBL" id="CAF2133784.1"/>
    </source>
</evidence>
<dbReference type="EMBL" id="HG994357">
    <property type="protein sequence ID" value="CAF2133784.1"/>
    <property type="molecule type" value="Genomic_DNA"/>
</dbReference>
<organism evidence="2">
    <name type="scientific">Brassica napus</name>
    <name type="common">Rape</name>
    <dbReference type="NCBI Taxonomy" id="3708"/>
    <lineage>
        <taxon>Eukaryota</taxon>
        <taxon>Viridiplantae</taxon>
        <taxon>Streptophyta</taxon>
        <taxon>Embryophyta</taxon>
        <taxon>Tracheophyta</taxon>
        <taxon>Spermatophyta</taxon>
        <taxon>Magnoliopsida</taxon>
        <taxon>eudicotyledons</taxon>
        <taxon>Gunneridae</taxon>
        <taxon>Pentapetalae</taxon>
        <taxon>rosids</taxon>
        <taxon>malvids</taxon>
        <taxon>Brassicales</taxon>
        <taxon>Brassicaceae</taxon>
        <taxon>Brassiceae</taxon>
        <taxon>Brassica</taxon>
    </lineage>
</organism>
<accession>A0A816VYW2</accession>
<sequence length="148" mass="16312">MDRHGTIHDAGEKELGEQPRPEITPSLTPVKPRQQKSSEDRDGEDRSGSFKLVPVDSELRPWKETTECSCFKRSTDGAVERVNAGGVKTCTTIIAGCAHDEKSEDRFGGDSDVFDVCGDQSSNFEHKFLDDAFRKISNSIQGVNSHVV</sequence>
<feature type="compositionally biased region" description="Basic and acidic residues" evidence="1">
    <location>
        <begin position="1"/>
        <end position="20"/>
    </location>
</feature>